<protein>
    <submittedName>
        <fullName evidence="1">Fructose-1-phosphate phosphatase YqaB</fullName>
        <ecNumber evidence="1">3.1.3.-</ecNumber>
    </submittedName>
</protein>
<dbReference type="EC" id="3.1.3.-" evidence="1"/>
<dbReference type="InterPro" id="IPR023198">
    <property type="entry name" value="PGP-like_dom2"/>
</dbReference>
<evidence type="ECO:0000313" key="2">
    <source>
        <dbReference type="Proteomes" id="UP000244932"/>
    </source>
</evidence>
<dbReference type="Gene3D" id="1.10.150.240">
    <property type="entry name" value="Putative phosphatase, domain 2"/>
    <property type="match status" value="1"/>
</dbReference>
<keyword evidence="2" id="KW-1185">Reference proteome</keyword>
<dbReference type="InterPro" id="IPR023214">
    <property type="entry name" value="HAD_sf"/>
</dbReference>
<dbReference type="InterPro" id="IPR006439">
    <property type="entry name" value="HAD-SF_hydro_IA"/>
</dbReference>
<organism evidence="1 2">
    <name type="scientific">Pontivivens insulae</name>
    <dbReference type="NCBI Taxonomy" id="1639689"/>
    <lineage>
        <taxon>Bacteria</taxon>
        <taxon>Pseudomonadati</taxon>
        <taxon>Pseudomonadota</taxon>
        <taxon>Alphaproteobacteria</taxon>
        <taxon>Rhodobacterales</taxon>
        <taxon>Paracoccaceae</taxon>
        <taxon>Pontivivens</taxon>
    </lineage>
</organism>
<dbReference type="EMBL" id="OMKW01000001">
    <property type="protein sequence ID" value="SPF27903.1"/>
    <property type="molecule type" value="Genomic_DNA"/>
</dbReference>
<proteinExistence type="predicted"/>
<accession>A0A2R8A6P3</accession>
<reference evidence="1 2" key="1">
    <citation type="submission" date="2018-03" db="EMBL/GenBank/DDBJ databases">
        <authorList>
            <person name="Keele B.F."/>
        </authorList>
    </citation>
    <scope>NUCLEOTIDE SEQUENCE [LARGE SCALE GENOMIC DNA]</scope>
    <source>
        <strain evidence="1 2">CeCT 8812</strain>
    </source>
</reference>
<dbReference type="SFLD" id="SFLDG01129">
    <property type="entry name" value="C1.5:_HAD__Beta-PGM__Phosphata"/>
    <property type="match status" value="1"/>
</dbReference>
<dbReference type="InterPro" id="IPR036412">
    <property type="entry name" value="HAD-like_sf"/>
</dbReference>
<dbReference type="InterPro" id="IPR051806">
    <property type="entry name" value="HAD-like_SPP"/>
</dbReference>
<dbReference type="SUPFAM" id="SSF56784">
    <property type="entry name" value="HAD-like"/>
    <property type="match status" value="1"/>
</dbReference>
<gene>
    <name evidence="1" type="primary">yqaB</name>
    <name evidence="1" type="ORF">POI8812_00198</name>
</gene>
<name>A0A2R8A6P3_9RHOB</name>
<dbReference type="PRINTS" id="PR00413">
    <property type="entry name" value="HADHALOGNASE"/>
</dbReference>
<sequence length="211" mass="22435">MRARHIGRHGTTVLKDHEWADMIETGGYRGLIFDCDGTLVLSEDAHFAAFSEAVARQGRTLNRGWYDARTGLDRTGLLTACAEQVLPGLDIGQATSDSIAAYIAQDAPLPKVEEVVTLAHRFRKLARIVATNAEGAVAAASLTRAGIIDLFDAVVAVDDVDAPKPAPSMFLKAAQIAGLQSQDMLVIEDSPQGASAAERAGMDVLLLDHAD</sequence>
<dbReference type="RefSeq" id="WP_108780669.1">
    <property type="nucleotide sequence ID" value="NZ_OMKW01000001.1"/>
</dbReference>
<dbReference type="PANTHER" id="PTHR43481:SF4">
    <property type="entry name" value="GLYCEROL-1-PHOSPHATE PHOSPHOHYDROLASE 1-RELATED"/>
    <property type="match status" value="1"/>
</dbReference>
<dbReference type="Pfam" id="PF00702">
    <property type="entry name" value="Hydrolase"/>
    <property type="match status" value="1"/>
</dbReference>
<dbReference type="Proteomes" id="UP000244932">
    <property type="component" value="Unassembled WGS sequence"/>
</dbReference>
<dbReference type="GO" id="GO:0050308">
    <property type="term" value="F:sugar-phosphatase activity"/>
    <property type="evidence" value="ECO:0007669"/>
    <property type="project" value="TreeGrafter"/>
</dbReference>
<dbReference type="Gene3D" id="3.40.50.1000">
    <property type="entry name" value="HAD superfamily/HAD-like"/>
    <property type="match status" value="1"/>
</dbReference>
<dbReference type="SFLD" id="SFLDS00003">
    <property type="entry name" value="Haloacid_Dehalogenase"/>
    <property type="match status" value="1"/>
</dbReference>
<dbReference type="NCBIfam" id="TIGR01509">
    <property type="entry name" value="HAD-SF-IA-v3"/>
    <property type="match status" value="1"/>
</dbReference>
<evidence type="ECO:0000313" key="1">
    <source>
        <dbReference type="EMBL" id="SPF27903.1"/>
    </source>
</evidence>
<dbReference type="OrthoDB" id="9782449at2"/>
<keyword evidence="1" id="KW-0378">Hydrolase</keyword>
<dbReference type="AlphaFoldDB" id="A0A2R8A6P3"/>
<dbReference type="PANTHER" id="PTHR43481">
    <property type="entry name" value="FRUCTOSE-1-PHOSPHATE PHOSPHATASE"/>
    <property type="match status" value="1"/>
</dbReference>